<reference evidence="1" key="1">
    <citation type="journal article" date="2021" name="Proc. Natl. Acad. Sci. U.S.A.">
        <title>A Catalog of Tens of Thousands of Viruses from Human Metagenomes Reveals Hidden Associations with Chronic Diseases.</title>
        <authorList>
            <person name="Tisza M.J."/>
            <person name="Buck C.B."/>
        </authorList>
    </citation>
    <scope>NUCLEOTIDE SEQUENCE</scope>
    <source>
        <strain evidence="1">CtBtT5</strain>
    </source>
</reference>
<organism evidence="1">
    <name type="scientific">Myoviridae sp. ctBtT5</name>
    <dbReference type="NCBI Taxonomy" id="2825048"/>
    <lineage>
        <taxon>Viruses</taxon>
        <taxon>Duplodnaviria</taxon>
        <taxon>Heunggongvirae</taxon>
        <taxon>Uroviricota</taxon>
        <taxon>Caudoviricetes</taxon>
    </lineage>
</organism>
<evidence type="ECO:0000313" key="1">
    <source>
        <dbReference type="EMBL" id="DAE11970.1"/>
    </source>
</evidence>
<sequence length="82" mass="9720">MSFKGIGLLNHSRVLKDYHQSLLSLYRGLVLSYNHLDQVRHNISVGLHNKSDYLQLCRLELFYSIPLQKFSRFFRISLHKTD</sequence>
<protein>
    <submittedName>
        <fullName evidence="1">Uncharacterized protein</fullName>
    </submittedName>
</protein>
<dbReference type="EMBL" id="BK015540">
    <property type="protein sequence ID" value="DAE11970.1"/>
    <property type="molecule type" value="Genomic_DNA"/>
</dbReference>
<name>A0A8S5PYK3_9CAUD</name>
<proteinExistence type="predicted"/>
<accession>A0A8S5PYK3</accession>